<feature type="domain" description="Response regulatory" evidence="3">
    <location>
        <begin position="2"/>
        <end position="117"/>
    </location>
</feature>
<dbReference type="GO" id="GO:0000156">
    <property type="term" value="F:phosphorelay response regulator activity"/>
    <property type="evidence" value="ECO:0007669"/>
    <property type="project" value="InterPro"/>
</dbReference>
<keyword evidence="2" id="KW-0597">Phosphoprotein</keyword>
<protein>
    <submittedName>
        <fullName evidence="5">LytTR family two component transcriptional regulator</fullName>
    </submittedName>
</protein>
<name>A0A4R6TU51_9GAMM</name>
<dbReference type="AlphaFoldDB" id="A0A4R6TU51"/>
<dbReference type="GO" id="GO:0003677">
    <property type="term" value="F:DNA binding"/>
    <property type="evidence" value="ECO:0007669"/>
    <property type="project" value="InterPro"/>
</dbReference>
<organism evidence="5 6">
    <name type="scientific">Thiopseudomonas denitrificans</name>
    <dbReference type="NCBI Taxonomy" id="1501432"/>
    <lineage>
        <taxon>Bacteria</taxon>
        <taxon>Pseudomonadati</taxon>
        <taxon>Pseudomonadota</taxon>
        <taxon>Gammaproteobacteria</taxon>
        <taxon>Pseudomonadales</taxon>
        <taxon>Pseudomonadaceae</taxon>
        <taxon>Thiopseudomonas</taxon>
    </lineage>
</organism>
<gene>
    <name evidence="5" type="ORF">DFQ45_11086</name>
</gene>
<dbReference type="Proteomes" id="UP000294575">
    <property type="component" value="Unassembled WGS sequence"/>
</dbReference>
<dbReference type="SUPFAM" id="SSF52172">
    <property type="entry name" value="CheY-like"/>
    <property type="match status" value="1"/>
</dbReference>
<evidence type="ECO:0000313" key="6">
    <source>
        <dbReference type="Proteomes" id="UP000294575"/>
    </source>
</evidence>
<evidence type="ECO:0000259" key="4">
    <source>
        <dbReference type="PROSITE" id="PS50930"/>
    </source>
</evidence>
<dbReference type="SMART" id="SM00448">
    <property type="entry name" value="REC"/>
    <property type="match status" value="1"/>
</dbReference>
<dbReference type="InterPro" id="IPR001789">
    <property type="entry name" value="Sig_transdc_resp-reg_receiver"/>
</dbReference>
<evidence type="ECO:0000313" key="5">
    <source>
        <dbReference type="EMBL" id="TDQ36871.1"/>
    </source>
</evidence>
<keyword evidence="1" id="KW-0902">Two-component regulatory system</keyword>
<dbReference type="SMART" id="SM00850">
    <property type="entry name" value="LytTR"/>
    <property type="match status" value="1"/>
</dbReference>
<dbReference type="Gene3D" id="2.40.50.1020">
    <property type="entry name" value="LytTr DNA-binding domain"/>
    <property type="match status" value="1"/>
</dbReference>
<dbReference type="OrthoDB" id="236568at2"/>
<dbReference type="Pfam" id="PF00072">
    <property type="entry name" value="Response_reg"/>
    <property type="match status" value="1"/>
</dbReference>
<proteinExistence type="predicted"/>
<reference evidence="5 6" key="1">
    <citation type="submission" date="2019-03" db="EMBL/GenBank/DDBJ databases">
        <title>Genomic Encyclopedia of Type Strains, Phase IV (KMG-IV): sequencing the most valuable type-strain genomes for metagenomic binning, comparative biology and taxonomic classification.</title>
        <authorList>
            <person name="Goeker M."/>
        </authorList>
    </citation>
    <scope>NUCLEOTIDE SEQUENCE [LARGE SCALE GENOMIC DNA]</scope>
    <source>
        <strain evidence="5 6">DSM 28679</strain>
    </source>
</reference>
<dbReference type="InterPro" id="IPR007492">
    <property type="entry name" value="LytTR_DNA-bd_dom"/>
</dbReference>
<evidence type="ECO:0000256" key="2">
    <source>
        <dbReference type="PROSITE-ProRule" id="PRU00169"/>
    </source>
</evidence>
<dbReference type="InterPro" id="IPR011006">
    <property type="entry name" value="CheY-like_superfamily"/>
</dbReference>
<dbReference type="EMBL" id="SNYK01000010">
    <property type="protein sequence ID" value="TDQ36871.1"/>
    <property type="molecule type" value="Genomic_DNA"/>
</dbReference>
<comment type="caution">
    <text evidence="5">The sequence shown here is derived from an EMBL/GenBank/DDBJ whole genome shotgun (WGS) entry which is preliminary data.</text>
</comment>
<accession>A0A4R6TU51</accession>
<feature type="modified residue" description="4-aspartylphosphate" evidence="2">
    <location>
        <position position="54"/>
    </location>
</feature>
<dbReference type="Pfam" id="PF04397">
    <property type="entry name" value="LytTR"/>
    <property type="match status" value="1"/>
</dbReference>
<dbReference type="RefSeq" id="WP_101497576.1">
    <property type="nucleotide sequence ID" value="NZ_LNJZ01000009.1"/>
</dbReference>
<sequence length="245" mass="27772">MKVLIADDEPLARTRLARMAAQLPGCRVLDEQAATGTQVLELCERLQPDILLLDIQMPELDGLEVAAILDRRENSPAIIFCTAHDEFALPAFAVNALGYLVKPVRMEQLQQAVERAARLNPMQRAALRQSAEPVPGRTHISAKTHKGIECIALEDVLYFQAEHKYVTVYHINGETLIDESLKTLENEFPELLLRIHRSILVNRTMIERMQRNSAGQQHLYLKGQDLPLPVSRRHATPVRELMHRL</sequence>
<dbReference type="Gene3D" id="3.40.50.2300">
    <property type="match status" value="1"/>
</dbReference>
<dbReference type="PANTHER" id="PTHR37299:SF1">
    <property type="entry name" value="STAGE 0 SPORULATION PROTEIN A HOMOLOG"/>
    <property type="match status" value="1"/>
</dbReference>
<dbReference type="PROSITE" id="PS50110">
    <property type="entry name" value="RESPONSE_REGULATORY"/>
    <property type="match status" value="1"/>
</dbReference>
<keyword evidence="6" id="KW-1185">Reference proteome</keyword>
<dbReference type="PANTHER" id="PTHR37299">
    <property type="entry name" value="TRANSCRIPTIONAL REGULATOR-RELATED"/>
    <property type="match status" value="1"/>
</dbReference>
<evidence type="ECO:0000259" key="3">
    <source>
        <dbReference type="PROSITE" id="PS50110"/>
    </source>
</evidence>
<feature type="domain" description="HTH LytTR-type" evidence="4">
    <location>
        <begin position="140"/>
        <end position="244"/>
    </location>
</feature>
<evidence type="ECO:0000256" key="1">
    <source>
        <dbReference type="ARBA" id="ARBA00023012"/>
    </source>
</evidence>
<dbReference type="PROSITE" id="PS50930">
    <property type="entry name" value="HTH_LYTTR"/>
    <property type="match status" value="1"/>
</dbReference>
<dbReference type="InterPro" id="IPR046947">
    <property type="entry name" value="LytR-like"/>
</dbReference>